<evidence type="ECO:0000313" key="2">
    <source>
        <dbReference type="EMBL" id="KAK2177652.1"/>
    </source>
</evidence>
<reference evidence="2" key="1">
    <citation type="journal article" date="2023" name="Mol. Biol. Evol.">
        <title>Third-Generation Sequencing Reveals the Adaptive Role of the Epigenome in Three Deep-Sea Polychaetes.</title>
        <authorList>
            <person name="Perez M."/>
            <person name="Aroh O."/>
            <person name="Sun Y."/>
            <person name="Lan Y."/>
            <person name="Juniper S.K."/>
            <person name="Young C.R."/>
            <person name="Angers B."/>
            <person name="Qian P.Y."/>
        </authorList>
    </citation>
    <scope>NUCLEOTIDE SEQUENCE</scope>
    <source>
        <strain evidence="2">R07B-5</strain>
    </source>
</reference>
<keyword evidence="3" id="KW-1185">Reference proteome</keyword>
<feature type="domain" description="Helix-turn-helix" evidence="1">
    <location>
        <begin position="14"/>
        <end position="66"/>
    </location>
</feature>
<sequence>MEDNYTPEADRPDQYLNFKLLHPLTHKRSVVRSLNNRAQQYVTTPEDRKSELAPDDKHMSVNGYSVWALAVPPSKANRPSCANDNQRRPMFRLHTIAGLLTRRGRLYRSLIVYMCHKPANILRSMVVHLKDKTPNDHQCGTIYNITCDNDSTHTYIGEAK</sequence>
<evidence type="ECO:0000259" key="1">
    <source>
        <dbReference type="Pfam" id="PF26215"/>
    </source>
</evidence>
<evidence type="ECO:0000313" key="3">
    <source>
        <dbReference type="Proteomes" id="UP001209878"/>
    </source>
</evidence>
<protein>
    <recommendedName>
        <fullName evidence="1">Helix-turn-helix domain-containing protein</fullName>
    </recommendedName>
</protein>
<dbReference type="Proteomes" id="UP001209878">
    <property type="component" value="Unassembled WGS sequence"/>
</dbReference>
<dbReference type="PANTHER" id="PTHR21301:SF11">
    <property type="entry name" value="GIY-YIG DOMAIN-CONTAINING PROTEIN"/>
    <property type="match status" value="1"/>
</dbReference>
<dbReference type="AlphaFoldDB" id="A0AAD9NP62"/>
<accession>A0AAD9NP62</accession>
<dbReference type="InterPro" id="IPR058912">
    <property type="entry name" value="HTH_animal"/>
</dbReference>
<name>A0AAD9NP62_RIDPI</name>
<comment type="caution">
    <text evidence="2">The sequence shown here is derived from an EMBL/GenBank/DDBJ whole genome shotgun (WGS) entry which is preliminary data.</text>
</comment>
<dbReference type="PANTHER" id="PTHR21301">
    <property type="entry name" value="REVERSE TRANSCRIPTASE"/>
    <property type="match status" value="1"/>
</dbReference>
<dbReference type="Pfam" id="PF26215">
    <property type="entry name" value="HTH_animal"/>
    <property type="match status" value="1"/>
</dbReference>
<dbReference type="EMBL" id="JAODUO010000586">
    <property type="protein sequence ID" value="KAK2177652.1"/>
    <property type="molecule type" value="Genomic_DNA"/>
</dbReference>
<gene>
    <name evidence="2" type="ORF">NP493_587g03025</name>
</gene>
<proteinExistence type="predicted"/>
<organism evidence="2 3">
    <name type="scientific">Ridgeia piscesae</name>
    <name type="common">Tubeworm</name>
    <dbReference type="NCBI Taxonomy" id="27915"/>
    <lineage>
        <taxon>Eukaryota</taxon>
        <taxon>Metazoa</taxon>
        <taxon>Spiralia</taxon>
        <taxon>Lophotrochozoa</taxon>
        <taxon>Annelida</taxon>
        <taxon>Polychaeta</taxon>
        <taxon>Sedentaria</taxon>
        <taxon>Canalipalpata</taxon>
        <taxon>Sabellida</taxon>
        <taxon>Siboglinidae</taxon>
        <taxon>Ridgeia</taxon>
    </lineage>
</organism>